<name>A0A9D1MA29_9FIRM</name>
<protein>
    <submittedName>
        <fullName evidence="1">Uncharacterized protein</fullName>
    </submittedName>
</protein>
<proteinExistence type="predicted"/>
<evidence type="ECO:0000313" key="1">
    <source>
        <dbReference type="EMBL" id="HIU56653.1"/>
    </source>
</evidence>
<reference evidence="1" key="2">
    <citation type="journal article" date="2021" name="PeerJ">
        <title>Extensive microbial diversity within the chicken gut microbiome revealed by metagenomics and culture.</title>
        <authorList>
            <person name="Gilroy R."/>
            <person name="Ravi A."/>
            <person name="Getino M."/>
            <person name="Pursley I."/>
            <person name="Horton D.L."/>
            <person name="Alikhan N.F."/>
            <person name="Baker D."/>
            <person name="Gharbi K."/>
            <person name="Hall N."/>
            <person name="Watson M."/>
            <person name="Adriaenssens E.M."/>
            <person name="Foster-Nyarko E."/>
            <person name="Jarju S."/>
            <person name="Secka A."/>
            <person name="Antonio M."/>
            <person name="Oren A."/>
            <person name="Chaudhuri R.R."/>
            <person name="La Ragione R."/>
            <person name="Hildebrand F."/>
            <person name="Pallen M.J."/>
        </authorList>
    </citation>
    <scope>NUCLEOTIDE SEQUENCE</scope>
    <source>
        <strain evidence="1">USAMLcec3-3695</strain>
    </source>
</reference>
<evidence type="ECO:0000313" key="2">
    <source>
        <dbReference type="Proteomes" id="UP000824109"/>
    </source>
</evidence>
<dbReference type="Proteomes" id="UP000824109">
    <property type="component" value="Unassembled WGS sequence"/>
</dbReference>
<gene>
    <name evidence="1" type="ORF">IAA61_02415</name>
</gene>
<comment type="caution">
    <text evidence="1">The sequence shown here is derived from an EMBL/GenBank/DDBJ whole genome shotgun (WGS) entry which is preliminary data.</text>
</comment>
<sequence length="52" mass="5875">MSHTEGRIEDIKKALKEGYIAMSEINLEEAELSTVSDNEALRSCEEKLTECE</sequence>
<accession>A0A9D1MA29</accession>
<organism evidence="1 2">
    <name type="scientific">Candidatus Ornithomonoglobus merdipullorum</name>
    <dbReference type="NCBI Taxonomy" id="2840895"/>
    <lineage>
        <taxon>Bacteria</taxon>
        <taxon>Bacillati</taxon>
        <taxon>Bacillota</taxon>
        <taxon>Clostridia</taxon>
        <taxon>Candidatus Ornithomonoglobus</taxon>
    </lineage>
</organism>
<dbReference type="GO" id="GO:0006355">
    <property type="term" value="P:regulation of DNA-templated transcription"/>
    <property type="evidence" value="ECO:0007669"/>
    <property type="project" value="InterPro"/>
</dbReference>
<dbReference type="InterPro" id="IPR013321">
    <property type="entry name" value="Arc_rbn_hlx_hlx"/>
</dbReference>
<dbReference type="Gene3D" id="1.10.1220.10">
    <property type="entry name" value="Met repressor-like"/>
    <property type="match status" value="1"/>
</dbReference>
<reference evidence="1" key="1">
    <citation type="submission" date="2020-10" db="EMBL/GenBank/DDBJ databases">
        <authorList>
            <person name="Gilroy R."/>
        </authorList>
    </citation>
    <scope>NUCLEOTIDE SEQUENCE</scope>
    <source>
        <strain evidence="1">USAMLcec3-3695</strain>
    </source>
</reference>
<dbReference type="EMBL" id="DVNB01000025">
    <property type="protein sequence ID" value="HIU56653.1"/>
    <property type="molecule type" value="Genomic_DNA"/>
</dbReference>
<dbReference type="AlphaFoldDB" id="A0A9D1MA29"/>